<feature type="transmembrane region" description="Helical" evidence="1">
    <location>
        <begin position="162"/>
        <end position="180"/>
    </location>
</feature>
<dbReference type="AlphaFoldDB" id="A0A2T0RLD3"/>
<organism evidence="3 4">
    <name type="scientific">Pseudosporangium ferrugineum</name>
    <dbReference type="NCBI Taxonomy" id="439699"/>
    <lineage>
        <taxon>Bacteria</taxon>
        <taxon>Bacillati</taxon>
        <taxon>Actinomycetota</taxon>
        <taxon>Actinomycetes</taxon>
        <taxon>Micromonosporales</taxon>
        <taxon>Micromonosporaceae</taxon>
        <taxon>Pseudosporangium</taxon>
    </lineage>
</organism>
<feature type="transmembrane region" description="Helical" evidence="1">
    <location>
        <begin position="96"/>
        <end position="116"/>
    </location>
</feature>
<dbReference type="SMART" id="SM00014">
    <property type="entry name" value="acidPPc"/>
    <property type="match status" value="1"/>
</dbReference>
<evidence type="ECO:0000256" key="1">
    <source>
        <dbReference type="SAM" id="Phobius"/>
    </source>
</evidence>
<feature type="transmembrane region" description="Helical" evidence="1">
    <location>
        <begin position="192"/>
        <end position="211"/>
    </location>
</feature>
<feature type="transmembrane region" description="Helical" evidence="1">
    <location>
        <begin position="136"/>
        <end position="155"/>
    </location>
</feature>
<dbReference type="Gene3D" id="1.20.144.10">
    <property type="entry name" value="Phosphatidic acid phosphatase type 2/haloperoxidase"/>
    <property type="match status" value="1"/>
</dbReference>
<dbReference type="PANTHER" id="PTHR14969">
    <property type="entry name" value="SPHINGOSINE-1-PHOSPHATE PHOSPHOHYDROLASE"/>
    <property type="match status" value="1"/>
</dbReference>
<evidence type="ECO:0000313" key="4">
    <source>
        <dbReference type="Proteomes" id="UP000239209"/>
    </source>
</evidence>
<name>A0A2T0RLD3_9ACTN</name>
<dbReference type="SUPFAM" id="SSF48317">
    <property type="entry name" value="Acid phosphatase/Vanadium-dependent haloperoxidase"/>
    <property type="match status" value="1"/>
</dbReference>
<dbReference type="OrthoDB" id="5289372at2"/>
<dbReference type="Proteomes" id="UP000239209">
    <property type="component" value="Unassembled WGS sequence"/>
</dbReference>
<keyword evidence="4" id="KW-1185">Reference proteome</keyword>
<dbReference type="InterPro" id="IPR036938">
    <property type="entry name" value="PAP2/HPO_sf"/>
</dbReference>
<comment type="caution">
    <text evidence="3">The sequence shown here is derived from an EMBL/GenBank/DDBJ whole genome shotgun (WGS) entry which is preliminary data.</text>
</comment>
<feature type="transmembrane region" description="Helical" evidence="1">
    <location>
        <begin position="60"/>
        <end position="84"/>
    </location>
</feature>
<keyword evidence="1" id="KW-0472">Membrane</keyword>
<dbReference type="CDD" id="cd03392">
    <property type="entry name" value="PAP2_like_2"/>
    <property type="match status" value="1"/>
</dbReference>
<sequence length="230" mass="24960">MSDVAVRVVKRVLFPVALLFGVMVGLGLLITKVMAHVWPFTVEDSVNRELERDRTAEGNAVSLVFSTLANTPVIIAVTALAALVLRLTLKRWREPIFLCVAVTAQALVFFLTTLVIDRTRPAVDHLDASPPTSSFPSGHTSAAVALYLGLAVLLVRLTNRTGLKALCWLLVLVPVCVAVARMYRGMHHPTDVLASFLNGGTCVAVTARAFLDEGVRRVRRAIGSRRLAHS</sequence>
<dbReference type="Pfam" id="PF01569">
    <property type="entry name" value="PAP2"/>
    <property type="match status" value="1"/>
</dbReference>
<keyword evidence="1" id="KW-0812">Transmembrane</keyword>
<proteinExistence type="predicted"/>
<reference evidence="3 4" key="1">
    <citation type="submission" date="2018-03" db="EMBL/GenBank/DDBJ databases">
        <title>Genomic Encyclopedia of Archaeal and Bacterial Type Strains, Phase II (KMG-II): from individual species to whole genera.</title>
        <authorList>
            <person name="Goeker M."/>
        </authorList>
    </citation>
    <scope>NUCLEOTIDE SEQUENCE [LARGE SCALE GENOMIC DNA]</scope>
    <source>
        <strain evidence="3 4">DSM 45348</strain>
    </source>
</reference>
<protein>
    <submittedName>
        <fullName evidence="3">Undecaprenyl-diphosphatase</fullName>
    </submittedName>
</protein>
<dbReference type="InterPro" id="IPR000326">
    <property type="entry name" value="PAP2/HPO"/>
</dbReference>
<accession>A0A2T0RLD3</accession>
<evidence type="ECO:0000259" key="2">
    <source>
        <dbReference type="SMART" id="SM00014"/>
    </source>
</evidence>
<dbReference type="EMBL" id="PVZG01000018">
    <property type="protein sequence ID" value="PRY21978.1"/>
    <property type="molecule type" value="Genomic_DNA"/>
</dbReference>
<evidence type="ECO:0000313" key="3">
    <source>
        <dbReference type="EMBL" id="PRY21978.1"/>
    </source>
</evidence>
<dbReference type="PANTHER" id="PTHR14969:SF13">
    <property type="entry name" value="AT30094P"/>
    <property type="match status" value="1"/>
</dbReference>
<dbReference type="RefSeq" id="WP_106130046.1">
    <property type="nucleotide sequence ID" value="NZ_PVZG01000018.1"/>
</dbReference>
<gene>
    <name evidence="3" type="ORF">CLV70_11843</name>
</gene>
<keyword evidence="1" id="KW-1133">Transmembrane helix</keyword>
<feature type="domain" description="Phosphatidic acid phosphatase type 2/haloperoxidase" evidence="2">
    <location>
        <begin position="97"/>
        <end position="207"/>
    </location>
</feature>
<feature type="transmembrane region" description="Helical" evidence="1">
    <location>
        <begin position="12"/>
        <end position="40"/>
    </location>
</feature>